<evidence type="ECO:0000259" key="3">
    <source>
        <dbReference type="Pfam" id="PF07993"/>
    </source>
</evidence>
<feature type="domain" description="Thioester reductase (TE)" evidence="3">
    <location>
        <begin position="2"/>
        <end position="187"/>
    </location>
</feature>
<dbReference type="InterPro" id="IPR013120">
    <property type="entry name" value="FAR_NAD-bd"/>
</dbReference>
<dbReference type="OrthoDB" id="1679203at2759"/>
<evidence type="ECO:0000313" key="5">
    <source>
        <dbReference type="Proteomes" id="UP000247498"/>
    </source>
</evidence>
<dbReference type="InParanoid" id="A0A2V0PA59"/>
<dbReference type="AlphaFoldDB" id="A0A2V0PA59"/>
<dbReference type="FunCoup" id="A0A2V0PA59">
    <property type="interactions" value="291"/>
</dbReference>
<comment type="function">
    <text evidence="1">Catalyzes the reduction of fatty acyl-CoA to fatty alcohols.</text>
</comment>
<dbReference type="PANTHER" id="PTHR11011:SF45">
    <property type="entry name" value="FATTY ACYL-COA REDUCTASE CG8306-RELATED"/>
    <property type="match status" value="1"/>
</dbReference>
<accession>A0A2V0PA59</accession>
<evidence type="ECO:0000256" key="1">
    <source>
        <dbReference type="RuleBase" id="RU363097"/>
    </source>
</evidence>
<dbReference type="PANTHER" id="PTHR11011">
    <property type="entry name" value="MALE STERILITY PROTEIN 2-RELATED"/>
    <property type="match status" value="1"/>
</dbReference>
<name>A0A2V0PA59_9CHLO</name>
<comment type="caution">
    <text evidence="4">The sequence shown here is derived from an EMBL/GenBank/DDBJ whole genome shotgun (WGS) entry which is preliminary data.</text>
</comment>
<keyword evidence="1" id="KW-0443">Lipid metabolism</keyword>
<sequence>IRLDAPIHETLTANYVGALAVVRLSERMRRLRSLCYISTCYTNMNRPRGSLVEERLYPLKVGGKEVDITGLAEELLNLPADAAAQRAQSCIELWGFRNTYAFGKHLTEKALAAINAELRLPLAIVRPSLVSAISAEPYPGYCGNFAGPVGSAAAYFTGLYDDQPEAVACDPNSIWDIVPGDTAVHAILAAAAAVANPLTRAALLAAAPGGPSAGAAVDSRGASSSSGSFEDAVDPADAPEVDARAPAAAASAYDGTPLIVQIATSCTYPQTTAELFNGTVMWVSAHRRGFTLATGRLRGMDPSKPFDQAECDRLKRVAGKKVKPLAWLLRRMGGKGGKKLATQLSVGMKSFVTLNTKKYDLHVFFGVATLLRLEAALEPSERDSFSIVWRPPPTEVPRVQALLQRSGADPSTGGAAAGAGQPRGGSDSSDTTNSTNCAAEVATQPLAAAKQTAARIVELSARAEHGAAAADGAAPATDEAAASAGFSQPDALRRARGGGWPLFHNNVYAFLYKSLYNKEVPAESKIARRKLLRVMPHLGAEAADGARTVQHSFAPMRAERAR</sequence>
<evidence type="ECO:0000313" key="4">
    <source>
        <dbReference type="EMBL" id="GBF96748.1"/>
    </source>
</evidence>
<dbReference type="InterPro" id="IPR036291">
    <property type="entry name" value="NAD(P)-bd_dom_sf"/>
</dbReference>
<comment type="similarity">
    <text evidence="1">Belongs to the fatty acyl-CoA reductase family.</text>
</comment>
<dbReference type="SUPFAM" id="SSF51735">
    <property type="entry name" value="NAD(P)-binding Rossmann-fold domains"/>
    <property type="match status" value="1"/>
</dbReference>
<dbReference type="GO" id="GO:0035336">
    <property type="term" value="P:long-chain fatty-acyl-CoA metabolic process"/>
    <property type="evidence" value="ECO:0007669"/>
    <property type="project" value="TreeGrafter"/>
</dbReference>
<dbReference type="GO" id="GO:0005777">
    <property type="term" value="C:peroxisome"/>
    <property type="evidence" value="ECO:0007669"/>
    <property type="project" value="TreeGrafter"/>
</dbReference>
<dbReference type="GO" id="GO:0080019">
    <property type="term" value="F:alcohol-forming very long-chain fatty acyl-CoA reductase activity"/>
    <property type="evidence" value="ECO:0007669"/>
    <property type="project" value="InterPro"/>
</dbReference>
<feature type="region of interest" description="Disordered" evidence="2">
    <location>
        <begin position="406"/>
        <end position="434"/>
    </location>
</feature>
<evidence type="ECO:0000256" key="2">
    <source>
        <dbReference type="SAM" id="MobiDB-lite"/>
    </source>
</evidence>
<proteinExistence type="inferred from homology"/>
<dbReference type="EC" id="1.2.1.84" evidence="1"/>
<dbReference type="EMBL" id="BDRX01000085">
    <property type="protein sequence ID" value="GBF96748.1"/>
    <property type="molecule type" value="Genomic_DNA"/>
</dbReference>
<keyword evidence="1" id="KW-0444">Lipid biosynthesis</keyword>
<dbReference type="Proteomes" id="UP000247498">
    <property type="component" value="Unassembled WGS sequence"/>
</dbReference>
<reference evidence="4 5" key="1">
    <citation type="journal article" date="2018" name="Sci. Rep.">
        <title>Raphidocelis subcapitata (=Pseudokirchneriella subcapitata) provides an insight into genome evolution and environmental adaptations in the Sphaeropleales.</title>
        <authorList>
            <person name="Suzuki S."/>
            <person name="Yamaguchi H."/>
            <person name="Nakajima N."/>
            <person name="Kawachi M."/>
        </authorList>
    </citation>
    <scope>NUCLEOTIDE SEQUENCE [LARGE SCALE GENOMIC DNA]</scope>
    <source>
        <strain evidence="4 5">NIES-35</strain>
    </source>
</reference>
<organism evidence="4 5">
    <name type="scientific">Raphidocelis subcapitata</name>
    <dbReference type="NCBI Taxonomy" id="307507"/>
    <lineage>
        <taxon>Eukaryota</taxon>
        <taxon>Viridiplantae</taxon>
        <taxon>Chlorophyta</taxon>
        <taxon>core chlorophytes</taxon>
        <taxon>Chlorophyceae</taxon>
        <taxon>CS clade</taxon>
        <taxon>Sphaeropleales</taxon>
        <taxon>Selenastraceae</taxon>
        <taxon>Raphidocelis</taxon>
    </lineage>
</organism>
<dbReference type="Gene3D" id="3.40.50.720">
    <property type="entry name" value="NAD(P)-binding Rossmann-like Domain"/>
    <property type="match status" value="1"/>
</dbReference>
<dbReference type="Pfam" id="PF07993">
    <property type="entry name" value="NAD_binding_4"/>
    <property type="match status" value="1"/>
</dbReference>
<keyword evidence="1" id="KW-0560">Oxidoreductase</keyword>
<dbReference type="GO" id="GO:0102965">
    <property type="term" value="F:alcohol-forming long-chain fatty acyl-CoA reductase activity"/>
    <property type="evidence" value="ECO:0007669"/>
    <property type="project" value="UniProtKB-EC"/>
</dbReference>
<dbReference type="InterPro" id="IPR026055">
    <property type="entry name" value="FAR"/>
</dbReference>
<feature type="non-terminal residue" evidence="4">
    <location>
        <position position="1"/>
    </location>
</feature>
<keyword evidence="1" id="KW-0521">NADP</keyword>
<gene>
    <name evidence="4" type="ORF">Rsub_09490</name>
</gene>
<comment type="catalytic activity">
    <reaction evidence="1">
        <text>a long-chain fatty acyl-CoA + 2 NADPH + 2 H(+) = a long-chain primary fatty alcohol + 2 NADP(+) + CoA</text>
        <dbReference type="Rhea" id="RHEA:52716"/>
        <dbReference type="ChEBI" id="CHEBI:15378"/>
        <dbReference type="ChEBI" id="CHEBI:57287"/>
        <dbReference type="ChEBI" id="CHEBI:57783"/>
        <dbReference type="ChEBI" id="CHEBI:58349"/>
        <dbReference type="ChEBI" id="CHEBI:77396"/>
        <dbReference type="ChEBI" id="CHEBI:83139"/>
        <dbReference type="EC" id="1.2.1.84"/>
    </reaction>
</comment>
<protein>
    <recommendedName>
        <fullName evidence="1">Fatty acyl-CoA reductase</fullName>
        <ecNumber evidence="1">1.2.1.84</ecNumber>
    </recommendedName>
</protein>
<keyword evidence="5" id="KW-1185">Reference proteome</keyword>
<feature type="compositionally biased region" description="Low complexity" evidence="2">
    <location>
        <begin position="215"/>
        <end position="230"/>
    </location>
</feature>
<feature type="region of interest" description="Disordered" evidence="2">
    <location>
        <begin position="215"/>
        <end position="236"/>
    </location>
</feature>
<dbReference type="STRING" id="307507.A0A2V0PA59"/>